<accession>A0A917GTA6</accession>
<comment type="caution">
    <text evidence="2">The sequence shown here is derived from an EMBL/GenBank/DDBJ whole genome shotgun (WGS) entry which is preliminary data.</text>
</comment>
<organism evidence="2 3">
    <name type="scientific">Pseudohongiella nitratireducens</name>
    <dbReference type="NCBI Taxonomy" id="1768907"/>
    <lineage>
        <taxon>Bacteria</taxon>
        <taxon>Pseudomonadati</taxon>
        <taxon>Pseudomonadota</taxon>
        <taxon>Gammaproteobacteria</taxon>
        <taxon>Pseudomonadales</taxon>
        <taxon>Pseudohongiellaceae</taxon>
        <taxon>Pseudohongiella</taxon>
    </lineage>
</organism>
<keyword evidence="1" id="KW-0472">Membrane</keyword>
<dbReference type="EMBL" id="BMIY01000005">
    <property type="protein sequence ID" value="GGG56442.1"/>
    <property type="molecule type" value="Genomic_DNA"/>
</dbReference>
<evidence type="ECO:0000313" key="2">
    <source>
        <dbReference type="EMBL" id="GGG56442.1"/>
    </source>
</evidence>
<evidence type="ECO:0008006" key="4">
    <source>
        <dbReference type="Google" id="ProtNLM"/>
    </source>
</evidence>
<name>A0A917GTA6_9GAMM</name>
<dbReference type="OrthoDB" id="283083at2"/>
<feature type="transmembrane region" description="Helical" evidence="1">
    <location>
        <begin position="29"/>
        <end position="48"/>
    </location>
</feature>
<dbReference type="RefSeq" id="WP_082866747.1">
    <property type="nucleotide sequence ID" value="NZ_BMIY01000005.1"/>
</dbReference>
<gene>
    <name evidence="2" type="ORF">GCM10011403_11980</name>
</gene>
<sequence>MDLADALSQLRDIHMPADTTGFWPLAPGWWALIVLLLALMGWLLWRYIKKQQLQRHINAALKELDRCRETWLQQAALAAKGSPATDQNAARLDYVNGVNAVLRRVALLHFPASTVASLNGKAWANFIAAQDRRNNLSEEQSKALAHGRFARQIDIDCEALYNTARHWINDLYVARIKDKANPPSAVAQQHA</sequence>
<keyword evidence="3" id="KW-1185">Reference proteome</keyword>
<dbReference type="AlphaFoldDB" id="A0A917GTA6"/>
<dbReference type="Pfam" id="PF14316">
    <property type="entry name" value="DUF4381"/>
    <property type="match status" value="1"/>
</dbReference>
<reference evidence="2" key="2">
    <citation type="submission" date="2020-09" db="EMBL/GenBank/DDBJ databases">
        <authorList>
            <person name="Sun Q."/>
            <person name="Zhou Y."/>
        </authorList>
    </citation>
    <scope>NUCLEOTIDE SEQUENCE</scope>
    <source>
        <strain evidence="2">CGMCC 1.15425</strain>
    </source>
</reference>
<proteinExistence type="predicted"/>
<evidence type="ECO:0000256" key="1">
    <source>
        <dbReference type="SAM" id="Phobius"/>
    </source>
</evidence>
<keyword evidence="1" id="KW-1133">Transmembrane helix</keyword>
<dbReference type="Proteomes" id="UP000627715">
    <property type="component" value="Unassembled WGS sequence"/>
</dbReference>
<evidence type="ECO:0000313" key="3">
    <source>
        <dbReference type="Proteomes" id="UP000627715"/>
    </source>
</evidence>
<protein>
    <recommendedName>
        <fullName evidence="4">DUF4381 domain-containing protein</fullName>
    </recommendedName>
</protein>
<reference evidence="2" key="1">
    <citation type="journal article" date="2014" name="Int. J. Syst. Evol. Microbiol.">
        <title>Complete genome sequence of Corynebacterium casei LMG S-19264T (=DSM 44701T), isolated from a smear-ripened cheese.</title>
        <authorList>
            <consortium name="US DOE Joint Genome Institute (JGI-PGF)"/>
            <person name="Walter F."/>
            <person name="Albersmeier A."/>
            <person name="Kalinowski J."/>
            <person name="Ruckert C."/>
        </authorList>
    </citation>
    <scope>NUCLEOTIDE SEQUENCE</scope>
    <source>
        <strain evidence="2">CGMCC 1.15425</strain>
    </source>
</reference>
<dbReference type="InterPro" id="IPR025489">
    <property type="entry name" value="DUF4381"/>
</dbReference>
<keyword evidence="1" id="KW-0812">Transmembrane</keyword>